<sequence length="169" mass="19851">MKAWKMKNEGYFPLSLHPFLRAEGNQQDVVCISFVPEVYVSLKVRTMVNEPFRTQVPYRLEDILEIKLEVENKGKDEVSHIVVSHMIRDHLVYVPQTLKTGTGEGELLFRLVRWRIERLLPNEIAQLSFCLKADRYVDVVMYLRATFTFQHKKIVYGPFQTKDAVLLHE</sequence>
<proteinExistence type="predicted"/>
<dbReference type="EMBL" id="JOTN01000002">
    <property type="protein sequence ID" value="KEK20992.1"/>
    <property type="molecule type" value="Genomic_DNA"/>
</dbReference>
<protein>
    <recommendedName>
        <fullName evidence="3">DUF11 domain-containing protein</fullName>
    </recommendedName>
</protein>
<organism evidence="1 2">
    <name type="scientific">Bacillus manliponensis</name>
    <dbReference type="NCBI Taxonomy" id="574376"/>
    <lineage>
        <taxon>Bacteria</taxon>
        <taxon>Bacillati</taxon>
        <taxon>Bacillota</taxon>
        <taxon>Bacilli</taxon>
        <taxon>Bacillales</taxon>
        <taxon>Bacillaceae</taxon>
        <taxon>Bacillus</taxon>
        <taxon>Bacillus cereus group</taxon>
    </lineage>
</organism>
<name>A0A073K3H0_9BACI</name>
<evidence type="ECO:0000313" key="2">
    <source>
        <dbReference type="Proteomes" id="UP000027822"/>
    </source>
</evidence>
<comment type="caution">
    <text evidence="1">The sequence shown here is derived from an EMBL/GenBank/DDBJ whole genome shotgun (WGS) entry which is preliminary data.</text>
</comment>
<reference evidence="1 2" key="1">
    <citation type="submission" date="2014-06" db="EMBL/GenBank/DDBJ databases">
        <title>Draft genome sequence of Bacillus manliponensis JCM 15802 (MCCC 1A00708).</title>
        <authorList>
            <person name="Lai Q."/>
            <person name="Liu Y."/>
            <person name="Shao Z."/>
        </authorList>
    </citation>
    <scope>NUCLEOTIDE SEQUENCE [LARGE SCALE GENOMIC DNA]</scope>
    <source>
        <strain evidence="1 2">JCM 15802</strain>
    </source>
</reference>
<dbReference type="RefSeq" id="WP_034635871.1">
    <property type="nucleotide sequence ID" value="NZ_CBCSJC010000001.1"/>
</dbReference>
<accession>A0A073K3H0</accession>
<evidence type="ECO:0008006" key="3">
    <source>
        <dbReference type="Google" id="ProtNLM"/>
    </source>
</evidence>
<gene>
    <name evidence="1" type="ORF">BAMA_09370</name>
</gene>
<dbReference type="OrthoDB" id="2892445at2"/>
<keyword evidence="2" id="KW-1185">Reference proteome</keyword>
<dbReference type="AlphaFoldDB" id="A0A073K3H0"/>
<evidence type="ECO:0000313" key="1">
    <source>
        <dbReference type="EMBL" id="KEK20992.1"/>
    </source>
</evidence>
<dbReference type="Proteomes" id="UP000027822">
    <property type="component" value="Unassembled WGS sequence"/>
</dbReference>